<dbReference type="Pfam" id="PF08494">
    <property type="entry name" value="DEAD_assoc"/>
    <property type="match status" value="1"/>
</dbReference>
<dbReference type="InterPro" id="IPR026362">
    <property type="entry name" value="DEXH_lig_assoc"/>
</dbReference>
<keyword evidence="6" id="KW-0238">DNA-binding</keyword>
<keyword evidence="7" id="KW-0234">DNA repair</keyword>
<protein>
    <submittedName>
        <fullName evidence="12">Ligase-associated DNA damage response DEXH box helicase</fullName>
    </submittedName>
</protein>
<keyword evidence="8" id="KW-0413">Isomerase</keyword>
<dbReference type="GO" id="GO:0004386">
    <property type="term" value="F:helicase activity"/>
    <property type="evidence" value="ECO:0007669"/>
    <property type="project" value="UniProtKB-KW"/>
</dbReference>
<dbReference type="CDD" id="cd18796">
    <property type="entry name" value="SF2_C_LHR"/>
    <property type="match status" value="1"/>
</dbReference>
<dbReference type="GO" id="GO:0016887">
    <property type="term" value="F:ATP hydrolysis activity"/>
    <property type="evidence" value="ECO:0007669"/>
    <property type="project" value="TreeGrafter"/>
</dbReference>
<dbReference type="GO" id="GO:0006281">
    <property type="term" value="P:DNA repair"/>
    <property type="evidence" value="ECO:0007669"/>
    <property type="project" value="UniProtKB-KW"/>
</dbReference>
<dbReference type="CDD" id="cd17922">
    <property type="entry name" value="DEXHc_LHR-like"/>
    <property type="match status" value="1"/>
</dbReference>
<dbReference type="Pfam" id="PF00270">
    <property type="entry name" value="DEAD"/>
    <property type="match status" value="1"/>
</dbReference>
<accession>A0A975ENJ9</accession>
<feature type="domain" description="Helicase ATP-binding" evidence="10">
    <location>
        <begin position="25"/>
        <end position="203"/>
    </location>
</feature>
<dbReference type="RefSeq" id="WP_209355672.1">
    <property type="nucleotide sequence ID" value="NZ_CP060010.1"/>
</dbReference>
<dbReference type="Gene3D" id="3.40.50.300">
    <property type="entry name" value="P-loop containing nucleotide triphosphate hydrolases"/>
    <property type="match status" value="2"/>
</dbReference>
<keyword evidence="5" id="KW-0067">ATP-binding</keyword>
<dbReference type="SUPFAM" id="SSF52540">
    <property type="entry name" value="P-loop containing nucleoside triphosphate hydrolases"/>
    <property type="match status" value="1"/>
</dbReference>
<keyword evidence="4" id="KW-0347">Helicase</keyword>
<dbReference type="KEGG" id="cact:HZ995_10835"/>
<dbReference type="EMBL" id="CP060010">
    <property type="protein sequence ID" value="QTN34987.1"/>
    <property type="molecule type" value="Genomic_DNA"/>
</dbReference>
<dbReference type="SMART" id="SM00487">
    <property type="entry name" value="DEXDc"/>
    <property type="match status" value="1"/>
</dbReference>
<dbReference type="Pfam" id="PF00271">
    <property type="entry name" value="Helicase_C"/>
    <property type="match status" value="1"/>
</dbReference>
<dbReference type="InterPro" id="IPR014001">
    <property type="entry name" value="Helicase_ATP-bd"/>
</dbReference>
<dbReference type="GO" id="GO:0005524">
    <property type="term" value="F:ATP binding"/>
    <property type="evidence" value="ECO:0007669"/>
    <property type="project" value="UniProtKB-KW"/>
</dbReference>
<dbReference type="PANTHER" id="PTHR47962:SF3">
    <property type="entry name" value="LARGE ATP-DEPENDENT HELICASE-RELATED PROTEIN"/>
    <property type="match status" value="1"/>
</dbReference>
<evidence type="ECO:0000256" key="3">
    <source>
        <dbReference type="ARBA" id="ARBA00022801"/>
    </source>
</evidence>
<evidence type="ECO:0000256" key="4">
    <source>
        <dbReference type="ARBA" id="ARBA00022806"/>
    </source>
</evidence>
<dbReference type="PANTHER" id="PTHR47962">
    <property type="entry name" value="ATP-DEPENDENT HELICASE LHR-RELATED-RELATED"/>
    <property type="match status" value="1"/>
</dbReference>
<proteinExistence type="inferred from homology"/>
<dbReference type="InterPro" id="IPR013701">
    <property type="entry name" value="Lhr-like_DEAD/DEAH_assoc"/>
</dbReference>
<keyword evidence="12" id="KW-0436">Ligase</keyword>
<dbReference type="NCBIfam" id="TIGR04121">
    <property type="entry name" value="DEXH_lig_assoc"/>
    <property type="match status" value="1"/>
</dbReference>
<dbReference type="InterPro" id="IPR011545">
    <property type="entry name" value="DEAD/DEAH_box_helicase_dom"/>
</dbReference>
<evidence type="ECO:0000313" key="12">
    <source>
        <dbReference type="EMBL" id="QTN34987.1"/>
    </source>
</evidence>
<name>A0A975ENJ9_9RHOB</name>
<dbReference type="InterPro" id="IPR045628">
    <property type="entry name" value="Lhr_WH_dom"/>
</dbReference>
<dbReference type="AlphaFoldDB" id="A0A975ENJ9"/>
<comment type="similarity">
    <text evidence="9">Belongs to the Lhr helicase family. Lhr-Core subfamily.</text>
</comment>
<evidence type="ECO:0000256" key="9">
    <source>
        <dbReference type="ARBA" id="ARBA00093467"/>
    </source>
</evidence>
<evidence type="ECO:0000256" key="5">
    <source>
        <dbReference type="ARBA" id="ARBA00022840"/>
    </source>
</evidence>
<evidence type="ECO:0000256" key="2">
    <source>
        <dbReference type="ARBA" id="ARBA00022763"/>
    </source>
</evidence>
<evidence type="ECO:0000256" key="7">
    <source>
        <dbReference type="ARBA" id="ARBA00023204"/>
    </source>
</evidence>
<dbReference type="InterPro" id="IPR052511">
    <property type="entry name" value="ATP-dep_Helicase"/>
</dbReference>
<evidence type="ECO:0000256" key="6">
    <source>
        <dbReference type="ARBA" id="ARBA00023125"/>
    </source>
</evidence>
<dbReference type="InterPro" id="IPR001650">
    <property type="entry name" value="Helicase_C-like"/>
</dbReference>
<dbReference type="PIRSF" id="PIRSF037307">
    <property type="entry name" value="Lhr-like_helic_prd"/>
    <property type="match status" value="1"/>
</dbReference>
<dbReference type="SMART" id="SM00490">
    <property type="entry name" value="HELICc"/>
    <property type="match status" value="1"/>
</dbReference>
<evidence type="ECO:0000259" key="11">
    <source>
        <dbReference type="PROSITE" id="PS51194"/>
    </source>
</evidence>
<dbReference type="PROSITE" id="PS51192">
    <property type="entry name" value="HELICASE_ATP_BIND_1"/>
    <property type="match status" value="1"/>
</dbReference>
<feature type="domain" description="Helicase C-terminal" evidence="11">
    <location>
        <begin position="234"/>
        <end position="387"/>
    </location>
</feature>
<evidence type="ECO:0000256" key="1">
    <source>
        <dbReference type="ARBA" id="ARBA00022741"/>
    </source>
</evidence>
<dbReference type="GO" id="GO:0016874">
    <property type="term" value="F:ligase activity"/>
    <property type="evidence" value="ECO:0007669"/>
    <property type="project" value="UniProtKB-KW"/>
</dbReference>
<dbReference type="PROSITE" id="PS51194">
    <property type="entry name" value="HELICASE_CTER"/>
    <property type="match status" value="1"/>
</dbReference>
<dbReference type="InterPro" id="IPR027417">
    <property type="entry name" value="P-loop_NTPase"/>
</dbReference>
<evidence type="ECO:0000259" key="10">
    <source>
        <dbReference type="PROSITE" id="PS51192"/>
    </source>
</evidence>
<keyword evidence="3" id="KW-0378">Hydrolase</keyword>
<dbReference type="GO" id="GO:0003677">
    <property type="term" value="F:DNA binding"/>
    <property type="evidence" value="ECO:0007669"/>
    <property type="project" value="UniProtKB-KW"/>
</dbReference>
<evidence type="ECO:0000256" key="8">
    <source>
        <dbReference type="ARBA" id="ARBA00023235"/>
    </source>
</evidence>
<reference evidence="12" key="1">
    <citation type="submission" date="2020-07" db="EMBL/GenBank/DDBJ databases">
        <title>Genome sequences of bacteria associated with the marine, planktonic diatom Thalassiosira profunda strain ECT2AJA-044.</title>
        <authorList>
            <person name="Gargas C.B."/>
            <person name="Roberts W.R."/>
            <person name="Alverson A.J."/>
        </authorList>
    </citation>
    <scope>NUCLEOTIDE SEQUENCE</scope>
    <source>
        <strain evidence="12">ECT2AJA-044</strain>
    </source>
</reference>
<gene>
    <name evidence="12" type="ORF">HZ995_10835</name>
</gene>
<dbReference type="InterPro" id="IPR017170">
    <property type="entry name" value="Lhr-like"/>
</dbReference>
<dbReference type="Proteomes" id="UP000665026">
    <property type="component" value="Chromosome"/>
</dbReference>
<sequence>MTLPSAFNDWFASRGWAAHPHQLQMLAKGDVPALLLIAPTGCGKTLAGFLPTLVDLADGTHEGLHTLYVSPLKALASDIQRNLNTPISEIGLPIRIEERTGDTSGMRKKRQRADPPHILLTTPESLALLTSYEDAPHIFRGLKRVVVDEIHALAESKRGDQLMLALARLQALCPDMKRVGLSATVDRPDDIAKLLAKNPDPCEILTADPGPAPDISMLQTDEAPPWSGGGAAYAIPAVLEEVKKHKTTLIFHNTRAQAEIFFHNLWLANDEALPIGIHHGSLDREQRLKVEAAMVRGELRAIVCTGSLDLGIDWGDVDLVIQVGAPKNVKRLVQRIGRANHRYNAPSKAILVPANRFEVIECVAALQAVQENDLDGETRGAGPRDVLCQHIMLRAAAGSFDPDELFAEMTSAGAFADLSRADFDLCLTFCATGGYALRAYDQWQRLKQAPDGTWHLRDPRSAAKIRMNAGTIQDSDLLKVRMGRSRGGKPLGEIEEAFAASLTAGDTFLIGGQIVRYEGLREMTVEVSRNRGRKPKVAVFSGSKFSTSTQLSQRILRLFDKGDWPELPQHTSDWLHLQTKMSRLPQPGRLLVESFPNDDRQNLCVYGFAGRNAQQTLGLLLTKRMEDLGLAPMGFVATDYATLIWGLDHVSDPRPLLDPKELRDGLDGWLAENALMKRTFRGVATIAGLIDRNLPGKRKTGRQATFSSDILYDTLLKYDPDHVLMQITREEAMRGLVDFARIEEMLARIDGRIDHVVLDRVTPLAAPLFLEVGKVSVSGSAEERLLAEEEARLMDTSGLAKIN</sequence>
<dbReference type="Pfam" id="PF19306">
    <property type="entry name" value="WHD_Lhr"/>
    <property type="match status" value="1"/>
</dbReference>
<evidence type="ECO:0000313" key="13">
    <source>
        <dbReference type="Proteomes" id="UP000665026"/>
    </source>
</evidence>
<keyword evidence="1" id="KW-0547">Nucleotide-binding</keyword>
<organism evidence="12 13">
    <name type="scientific">Cognatishimia activa</name>
    <dbReference type="NCBI Taxonomy" id="1715691"/>
    <lineage>
        <taxon>Bacteria</taxon>
        <taxon>Pseudomonadati</taxon>
        <taxon>Pseudomonadota</taxon>
        <taxon>Alphaproteobacteria</taxon>
        <taxon>Rhodobacterales</taxon>
        <taxon>Paracoccaceae</taxon>
        <taxon>Cognatishimia</taxon>
    </lineage>
</organism>
<keyword evidence="2" id="KW-0227">DNA damage</keyword>